<dbReference type="EMBL" id="KK814240">
    <property type="protein sequence ID" value="KFQ37631.1"/>
    <property type="molecule type" value="Genomic_DNA"/>
</dbReference>
<feature type="non-terminal residue" evidence="1">
    <location>
        <position position="142"/>
    </location>
</feature>
<reference evidence="1 2" key="1">
    <citation type="submission" date="2014-04" db="EMBL/GenBank/DDBJ databases">
        <title>Genome evolution of avian class.</title>
        <authorList>
            <person name="Zhang G."/>
            <person name="Li C."/>
        </authorList>
    </citation>
    <scope>NUCLEOTIDE SEQUENCE [LARGE SCALE GENOMIC DNA]</scope>
    <source>
        <strain evidence="1">BGI_N332</strain>
    </source>
</reference>
<evidence type="ECO:0000313" key="1">
    <source>
        <dbReference type="EMBL" id="KFQ37631.1"/>
    </source>
</evidence>
<dbReference type="AlphaFoldDB" id="A0A091RDN3"/>
<accession>A0A091RDN3</accession>
<name>A0A091RDN3_9AVES</name>
<gene>
    <name evidence="1" type="ORF">N332_07276</name>
</gene>
<dbReference type="Proteomes" id="UP000053369">
    <property type="component" value="Unassembled WGS sequence"/>
</dbReference>
<proteinExistence type="predicted"/>
<evidence type="ECO:0000313" key="2">
    <source>
        <dbReference type="Proteomes" id="UP000053369"/>
    </source>
</evidence>
<organism evidence="1 2">
    <name type="scientific">Mesitornis unicolor</name>
    <name type="common">brown roatelo</name>
    <dbReference type="NCBI Taxonomy" id="54374"/>
    <lineage>
        <taxon>Eukaryota</taxon>
        <taxon>Metazoa</taxon>
        <taxon>Chordata</taxon>
        <taxon>Craniata</taxon>
        <taxon>Vertebrata</taxon>
        <taxon>Euteleostomi</taxon>
        <taxon>Archelosauria</taxon>
        <taxon>Archosauria</taxon>
        <taxon>Dinosauria</taxon>
        <taxon>Saurischia</taxon>
        <taxon>Theropoda</taxon>
        <taxon>Coelurosauria</taxon>
        <taxon>Aves</taxon>
        <taxon>Neognathae</taxon>
        <taxon>Neoaves</taxon>
        <taxon>Columbimorphae</taxon>
        <taxon>Mesitornithiformes</taxon>
        <taxon>Mesitornithidae</taxon>
        <taxon>Mesitornis</taxon>
    </lineage>
</organism>
<keyword evidence="2" id="KW-1185">Reference proteome</keyword>
<protein>
    <submittedName>
        <fullName evidence="1">Uncharacterized protein</fullName>
    </submittedName>
</protein>
<feature type="non-terminal residue" evidence="1">
    <location>
        <position position="1"/>
    </location>
</feature>
<sequence>AVAQCSVLLLCSSKVILPSSWLSSSTLLTGSWKKFISAAKAAMADGSWPNCARSIMSIFSRRRLSLLASRSRMSRACRFSGVSFARFSRMASRSLCSRRARCSSVSCMRCRRFASRWSSEWIRRCRPRDPGELRALPHTGHM</sequence>